<dbReference type="Proteomes" id="UP000198307">
    <property type="component" value="Unassembled WGS sequence"/>
</dbReference>
<evidence type="ECO:0000313" key="3">
    <source>
        <dbReference type="EMBL" id="SNT71626.1"/>
    </source>
</evidence>
<dbReference type="Gene3D" id="3.40.50.300">
    <property type="entry name" value="P-loop containing nucleotide triphosphate hydrolases"/>
    <property type="match status" value="2"/>
</dbReference>
<feature type="region of interest" description="Disordered" evidence="1">
    <location>
        <begin position="442"/>
        <end position="491"/>
    </location>
</feature>
<dbReference type="RefSeq" id="WP_089342995.1">
    <property type="nucleotide sequence ID" value="NZ_CP067129.1"/>
</dbReference>
<accession>A0A239PP16</accession>
<feature type="compositionally biased region" description="Basic and acidic residues" evidence="1">
    <location>
        <begin position="446"/>
        <end position="479"/>
    </location>
</feature>
<dbReference type="InterPro" id="IPR027417">
    <property type="entry name" value="P-loop_NTPase"/>
</dbReference>
<evidence type="ECO:0000259" key="2">
    <source>
        <dbReference type="Pfam" id="PF05872"/>
    </source>
</evidence>
<feature type="domain" description="Helicase HerA-like C-terminal" evidence="2">
    <location>
        <begin position="20"/>
        <end position="517"/>
    </location>
</feature>
<dbReference type="InterPro" id="IPR051162">
    <property type="entry name" value="T4SS_component"/>
</dbReference>
<keyword evidence="4" id="KW-1185">Reference proteome</keyword>
<dbReference type="InterPro" id="IPR033186">
    <property type="entry name" value="HerA_C"/>
</dbReference>
<dbReference type="CDD" id="cd01127">
    <property type="entry name" value="TrwB_TraG_TraD_VirD4"/>
    <property type="match status" value="1"/>
</dbReference>
<name>A0A239PP16_9RHOB</name>
<evidence type="ECO:0000256" key="1">
    <source>
        <dbReference type="SAM" id="MobiDB-lite"/>
    </source>
</evidence>
<dbReference type="PANTHER" id="PTHR30121">
    <property type="entry name" value="UNCHARACTERIZED PROTEIN YJGR-RELATED"/>
    <property type="match status" value="1"/>
</dbReference>
<evidence type="ECO:0000313" key="4">
    <source>
        <dbReference type="Proteomes" id="UP000198307"/>
    </source>
</evidence>
<sequence>MATVLNESDGTIFVGGAGQDYQVPQSLLLKYANRHGMIAGATGTGKTVTLQTLAESLSLAGVPVFLSDVKGDLAGLSQAGSDQAKLHEPFRKRADQIGLTLDYQAFPVTFWDVWGEQGHPVRTTPAEMGPLLLSRLLGLTDAQEGVMNIAFRVADEQGLALLDLDDLQAMLVWVGQNARELSLEYGNVSSASVGAIQRALLVLENQGGAHLFGEPALDLSDMLGQDASGRGMINILAADRLMNSPRLYATFLLWLLSELFEQLPEVGDPERPKIAFFFDESHLLFDDAPKALIDKVEQVARLIRSKGVSVWFISQNPADIPEDILGQLGNRVQHALRAFTAKDQKALRLAAENYRPNPEFDIAEAIQSVGTGEAVTSLLEAKGIPGIAQRCLIRPPFSRLGPVEDAERAQIMQDSPLREKYTARLERESAKELLQKRAEAAAAEVATEKPSSKDDDLFDMARPEYKNARRYEPRQEARPRSRSSRSDSVAETFAKSLARQLGTKSGQALVRGVLGSLFRGR</sequence>
<dbReference type="Pfam" id="PF05872">
    <property type="entry name" value="HerA_C"/>
    <property type="match status" value="1"/>
</dbReference>
<proteinExistence type="predicted"/>
<reference evidence="3 4" key="1">
    <citation type="submission" date="2017-07" db="EMBL/GenBank/DDBJ databases">
        <authorList>
            <person name="Sun Z.S."/>
            <person name="Albrecht U."/>
            <person name="Echele G."/>
            <person name="Lee C.C."/>
        </authorList>
    </citation>
    <scope>NUCLEOTIDE SEQUENCE [LARGE SCALE GENOMIC DNA]</scope>
    <source>
        <strain evidence="3 4">DSM 14827</strain>
    </source>
</reference>
<protein>
    <recommendedName>
        <fullName evidence="2">Helicase HerA-like C-terminal domain-containing protein</fullName>
    </recommendedName>
</protein>
<dbReference type="AlphaFoldDB" id="A0A239PP16"/>
<dbReference type="SUPFAM" id="SSF52540">
    <property type="entry name" value="P-loop containing nucleoside triphosphate hydrolases"/>
    <property type="match status" value="1"/>
</dbReference>
<gene>
    <name evidence="3" type="ORF">SAMN05444959_102136</name>
</gene>
<dbReference type="EMBL" id="FZQB01000002">
    <property type="protein sequence ID" value="SNT71626.1"/>
    <property type="molecule type" value="Genomic_DNA"/>
</dbReference>
<dbReference type="OrthoDB" id="9758751at2"/>
<dbReference type="PANTHER" id="PTHR30121:SF6">
    <property type="entry name" value="SLR6007 PROTEIN"/>
    <property type="match status" value="1"/>
</dbReference>
<organism evidence="3 4">
    <name type="scientific">Paracoccus seriniphilus</name>
    <dbReference type="NCBI Taxonomy" id="184748"/>
    <lineage>
        <taxon>Bacteria</taxon>
        <taxon>Pseudomonadati</taxon>
        <taxon>Pseudomonadota</taxon>
        <taxon>Alphaproteobacteria</taxon>
        <taxon>Rhodobacterales</taxon>
        <taxon>Paracoccaceae</taxon>
        <taxon>Paracoccus</taxon>
    </lineage>
</organism>